<dbReference type="AlphaFoldDB" id="A0A0D0MQP2"/>
<dbReference type="RefSeq" id="WP_155403758.1">
    <property type="nucleotide sequence ID" value="NZ_JXQQ01000012.1"/>
</dbReference>
<comment type="caution">
    <text evidence="1">The sequence shown here is derived from an EMBL/GenBank/DDBJ whole genome shotgun (WGS) entry which is preliminary data.</text>
</comment>
<name>A0A0D0MQP2_VARPD</name>
<evidence type="ECO:0000313" key="2">
    <source>
        <dbReference type="Proteomes" id="UP000032067"/>
    </source>
</evidence>
<sequence>MTVEPGFEVAAIGATPTRNQWQTRMFTGPIYARGLSYSADIYWGAAFLCRLVYAGPAQTPIEAHAALAARALIWIASYETRLGRKMLPWVTAESDPFATFG</sequence>
<dbReference type="OrthoDB" id="8862652at2"/>
<dbReference type="EMBL" id="JXQQ01000012">
    <property type="protein sequence ID" value="KIQ34746.1"/>
    <property type="molecule type" value="Genomic_DNA"/>
</dbReference>
<protein>
    <submittedName>
        <fullName evidence="1">Uncharacterized protein</fullName>
    </submittedName>
</protein>
<reference evidence="1 2" key="1">
    <citation type="submission" date="2014-12" db="EMBL/GenBank/DDBJ databases">
        <title>16Stimator: statistical estimation of ribosomal gene copy numbers from draft genome assemblies.</title>
        <authorList>
            <person name="Perisin M.A."/>
            <person name="Vetter M."/>
            <person name="Gilbert J.A."/>
            <person name="Bergelson J."/>
        </authorList>
    </citation>
    <scope>NUCLEOTIDE SEQUENCE [LARGE SCALE GENOMIC DNA]</scope>
    <source>
        <strain evidence="1 2">MEDvA23</strain>
    </source>
</reference>
<organism evidence="1 2">
    <name type="scientific">Variovorax paradoxus</name>
    <dbReference type="NCBI Taxonomy" id="34073"/>
    <lineage>
        <taxon>Bacteria</taxon>
        <taxon>Pseudomonadati</taxon>
        <taxon>Pseudomonadota</taxon>
        <taxon>Betaproteobacteria</taxon>
        <taxon>Burkholderiales</taxon>
        <taxon>Comamonadaceae</taxon>
        <taxon>Variovorax</taxon>
    </lineage>
</organism>
<accession>A0A0D0MQP2</accession>
<proteinExistence type="predicted"/>
<dbReference type="Proteomes" id="UP000032067">
    <property type="component" value="Unassembled WGS sequence"/>
</dbReference>
<evidence type="ECO:0000313" key="1">
    <source>
        <dbReference type="EMBL" id="KIQ34746.1"/>
    </source>
</evidence>
<gene>
    <name evidence="1" type="ORF">RT97_06915</name>
</gene>